<evidence type="ECO:0000313" key="2">
    <source>
        <dbReference type="EMBL" id="GAA4175954.1"/>
    </source>
</evidence>
<gene>
    <name evidence="2" type="ORF">GCM10022287_22340</name>
</gene>
<accession>A0ABP8A2E4</accession>
<comment type="caution">
    <text evidence="2">The sequence shown here is derived from an EMBL/GenBank/DDBJ whole genome shotgun (WGS) entry which is preliminary data.</text>
</comment>
<name>A0ABP8A2E4_9MICO</name>
<dbReference type="EMBL" id="BAABBW010000003">
    <property type="protein sequence ID" value="GAA4175954.1"/>
    <property type="molecule type" value="Genomic_DNA"/>
</dbReference>
<feature type="region of interest" description="Disordered" evidence="1">
    <location>
        <begin position="1"/>
        <end position="58"/>
    </location>
</feature>
<protein>
    <submittedName>
        <fullName evidence="2">Uncharacterized protein</fullName>
    </submittedName>
</protein>
<sequence length="133" mass="14413">MYGRGNPTLRGITQSLPTPRASRGASSTETVRLLPTPDAYEGERGGSQHPEKRRAGGHTPYLASVAEWVLFPTPSASVTNDGEDTETWLARRERVKATGVNGNGMGMPLTITVQLLGEFTNQRFDDGNTHSDE</sequence>
<evidence type="ECO:0000256" key="1">
    <source>
        <dbReference type="SAM" id="MobiDB-lite"/>
    </source>
</evidence>
<reference evidence="3" key="1">
    <citation type="journal article" date="2019" name="Int. J. Syst. Evol. Microbiol.">
        <title>The Global Catalogue of Microorganisms (GCM) 10K type strain sequencing project: providing services to taxonomists for standard genome sequencing and annotation.</title>
        <authorList>
            <consortium name="The Broad Institute Genomics Platform"/>
            <consortium name="The Broad Institute Genome Sequencing Center for Infectious Disease"/>
            <person name="Wu L."/>
            <person name="Ma J."/>
        </authorList>
    </citation>
    <scope>NUCLEOTIDE SEQUENCE [LARGE SCALE GENOMIC DNA]</scope>
    <source>
        <strain evidence="3">JCM 17591</strain>
    </source>
</reference>
<proteinExistence type="predicted"/>
<organism evidence="2 3">
    <name type="scientific">Gryllotalpicola koreensis</name>
    <dbReference type="NCBI Taxonomy" id="993086"/>
    <lineage>
        <taxon>Bacteria</taxon>
        <taxon>Bacillati</taxon>
        <taxon>Actinomycetota</taxon>
        <taxon>Actinomycetes</taxon>
        <taxon>Micrococcales</taxon>
        <taxon>Microbacteriaceae</taxon>
        <taxon>Gryllotalpicola</taxon>
    </lineage>
</organism>
<keyword evidence="3" id="KW-1185">Reference proteome</keyword>
<dbReference type="Proteomes" id="UP001501079">
    <property type="component" value="Unassembled WGS sequence"/>
</dbReference>
<feature type="compositionally biased region" description="Basic and acidic residues" evidence="1">
    <location>
        <begin position="41"/>
        <end position="54"/>
    </location>
</feature>
<evidence type="ECO:0000313" key="3">
    <source>
        <dbReference type="Proteomes" id="UP001501079"/>
    </source>
</evidence>